<dbReference type="InterPro" id="IPR000473">
    <property type="entry name" value="Ribosomal_bL36"/>
</dbReference>
<evidence type="ECO:0000256" key="1">
    <source>
        <dbReference type="ARBA" id="ARBA00007645"/>
    </source>
</evidence>
<dbReference type="HAMAP" id="MF_00251">
    <property type="entry name" value="Ribosomal_bL36"/>
    <property type="match status" value="1"/>
</dbReference>
<dbReference type="GO" id="GO:1990904">
    <property type="term" value="C:ribonucleoprotein complex"/>
    <property type="evidence" value="ECO:0007669"/>
    <property type="project" value="UniProtKB-KW"/>
</dbReference>
<dbReference type="GO" id="GO:0006412">
    <property type="term" value="P:translation"/>
    <property type="evidence" value="ECO:0007669"/>
    <property type="project" value="UniProtKB-UniRule"/>
</dbReference>
<dbReference type="GO" id="GO:0003735">
    <property type="term" value="F:structural constituent of ribosome"/>
    <property type="evidence" value="ECO:0007669"/>
    <property type="project" value="InterPro"/>
</dbReference>
<protein>
    <recommendedName>
        <fullName evidence="4">Large ribosomal subunit protein bL36</fullName>
    </recommendedName>
</protein>
<gene>
    <name evidence="4 6" type="primary">rpmJ</name>
    <name evidence="6" type="ORF">G3A44_07935</name>
</gene>
<evidence type="ECO:0000256" key="4">
    <source>
        <dbReference type="HAMAP-Rule" id="MF_00251"/>
    </source>
</evidence>
<evidence type="ECO:0000256" key="5">
    <source>
        <dbReference type="RuleBase" id="RU000571"/>
    </source>
</evidence>
<dbReference type="GO" id="GO:0005737">
    <property type="term" value="C:cytoplasm"/>
    <property type="evidence" value="ECO:0007669"/>
    <property type="project" value="UniProtKB-ARBA"/>
</dbReference>
<organism evidence="6 7">
    <name type="scientific">Ideonella livida</name>
    <dbReference type="NCBI Taxonomy" id="2707176"/>
    <lineage>
        <taxon>Bacteria</taxon>
        <taxon>Pseudomonadati</taxon>
        <taxon>Pseudomonadota</taxon>
        <taxon>Betaproteobacteria</taxon>
        <taxon>Burkholderiales</taxon>
        <taxon>Sphaerotilaceae</taxon>
        <taxon>Ideonella</taxon>
    </lineage>
</organism>
<dbReference type="NCBIfam" id="TIGR01022">
    <property type="entry name" value="rpmJ_bact"/>
    <property type="match status" value="1"/>
</dbReference>
<evidence type="ECO:0000313" key="7">
    <source>
        <dbReference type="Proteomes" id="UP000484255"/>
    </source>
</evidence>
<evidence type="ECO:0000256" key="2">
    <source>
        <dbReference type="ARBA" id="ARBA00022980"/>
    </source>
</evidence>
<dbReference type="SUPFAM" id="SSF57840">
    <property type="entry name" value="Ribosomal protein L36"/>
    <property type="match status" value="1"/>
</dbReference>
<evidence type="ECO:0000256" key="3">
    <source>
        <dbReference type="ARBA" id="ARBA00023274"/>
    </source>
</evidence>
<dbReference type="EMBL" id="JAAGOH010000007">
    <property type="protein sequence ID" value="NDY91122.1"/>
    <property type="molecule type" value="Genomic_DNA"/>
</dbReference>
<sequence>MKVAASVKKMCRNCKIIRRNGVVRVICTDPRHKQRQG</sequence>
<keyword evidence="3 4" id="KW-0687">Ribonucleoprotein</keyword>
<dbReference type="Proteomes" id="UP000484255">
    <property type="component" value="Unassembled WGS sequence"/>
</dbReference>
<dbReference type="AlphaFoldDB" id="A0A7C9TJF1"/>
<name>A0A7C9TJF1_9BURK</name>
<dbReference type="PROSITE" id="PS00828">
    <property type="entry name" value="RIBOSOMAL_L36"/>
    <property type="match status" value="1"/>
</dbReference>
<reference evidence="6 7" key="1">
    <citation type="submission" date="2020-02" db="EMBL/GenBank/DDBJ databases">
        <title>Ideonella bacterium strain TBM-1.</title>
        <authorList>
            <person name="Chen W.-M."/>
        </authorList>
    </citation>
    <scope>NUCLEOTIDE SEQUENCE [LARGE SCALE GENOMIC DNA]</scope>
    <source>
        <strain evidence="6 7">TBM-1</strain>
    </source>
</reference>
<accession>A0A7C9TJF1</accession>
<keyword evidence="7" id="KW-1185">Reference proteome</keyword>
<comment type="caution">
    <text evidence="6">The sequence shown here is derived from an EMBL/GenBank/DDBJ whole genome shotgun (WGS) entry which is preliminary data.</text>
</comment>
<proteinExistence type="inferred from homology"/>
<keyword evidence="2 4" id="KW-0689">Ribosomal protein</keyword>
<comment type="similarity">
    <text evidence="1 4 5">Belongs to the bacterial ribosomal protein bL36 family.</text>
</comment>
<dbReference type="RefSeq" id="WP_028997278.1">
    <property type="nucleotide sequence ID" value="NZ_JAAGOH010000007.1"/>
</dbReference>
<dbReference type="PANTHER" id="PTHR42888:SF1">
    <property type="entry name" value="LARGE RIBOSOMAL SUBUNIT PROTEIN BL36C"/>
    <property type="match status" value="1"/>
</dbReference>
<dbReference type="InterPro" id="IPR035977">
    <property type="entry name" value="Ribosomal_bL36_sp"/>
</dbReference>
<dbReference type="GO" id="GO:0005840">
    <property type="term" value="C:ribosome"/>
    <property type="evidence" value="ECO:0007669"/>
    <property type="project" value="UniProtKB-KW"/>
</dbReference>
<dbReference type="PANTHER" id="PTHR42888">
    <property type="entry name" value="50S RIBOSOMAL PROTEIN L36, CHLOROPLASTIC"/>
    <property type="match status" value="1"/>
</dbReference>
<evidence type="ECO:0000313" key="6">
    <source>
        <dbReference type="EMBL" id="NDY91122.1"/>
    </source>
</evidence>
<dbReference type="Pfam" id="PF00444">
    <property type="entry name" value="Ribosomal_L36"/>
    <property type="match status" value="1"/>
</dbReference>